<feature type="chain" id="PRO_5040935428" evidence="1">
    <location>
        <begin position="26"/>
        <end position="104"/>
    </location>
</feature>
<dbReference type="Proteomes" id="UP001153678">
    <property type="component" value="Unassembled WGS sequence"/>
</dbReference>
<keyword evidence="3" id="KW-1185">Reference proteome</keyword>
<dbReference type="OrthoDB" id="2434386at2759"/>
<dbReference type="EMBL" id="CAMKVN010013874">
    <property type="protein sequence ID" value="CAI2196229.1"/>
    <property type="molecule type" value="Genomic_DNA"/>
</dbReference>
<protein>
    <submittedName>
        <fullName evidence="2">9774_t:CDS:1</fullName>
    </submittedName>
</protein>
<sequence length="104" mass="11825">DFIHILPSFVIHCLLTSIQLPMVIGENQRTVQCEIKYKNGRPEFQLMFGTFSEHVIKSNTSATKAATDYGKRIIKPEVQYSQSTLDKRAATIKEKFTQNAKFAS</sequence>
<feature type="non-terminal residue" evidence="2">
    <location>
        <position position="1"/>
    </location>
</feature>
<evidence type="ECO:0000313" key="2">
    <source>
        <dbReference type="EMBL" id="CAI2196229.1"/>
    </source>
</evidence>
<feature type="signal peptide" evidence="1">
    <location>
        <begin position="1"/>
        <end position="25"/>
    </location>
</feature>
<evidence type="ECO:0000256" key="1">
    <source>
        <dbReference type="SAM" id="SignalP"/>
    </source>
</evidence>
<keyword evidence="1" id="KW-0732">Signal</keyword>
<proteinExistence type="predicted"/>
<evidence type="ECO:0000313" key="3">
    <source>
        <dbReference type="Proteomes" id="UP001153678"/>
    </source>
</evidence>
<reference evidence="2" key="1">
    <citation type="submission" date="2022-08" db="EMBL/GenBank/DDBJ databases">
        <authorList>
            <person name="Kallberg Y."/>
            <person name="Tangrot J."/>
            <person name="Rosling A."/>
        </authorList>
    </citation>
    <scope>NUCLEOTIDE SEQUENCE</scope>
    <source>
        <strain evidence="2">Wild A</strain>
    </source>
</reference>
<gene>
    <name evidence="2" type="ORF">FWILDA_LOCUS17473</name>
</gene>
<name>A0A9W4TAA6_9GLOM</name>
<accession>A0A9W4TAA6</accession>
<dbReference type="AlphaFoldDB" id="A0A9W4TAA6"/>
<organism evidence="2 3">
    <name type="scientific">Funneliformis geosporum</name>
    <dbReference type="NCBI Taxonomy" id="1117311"/>
    <lineage>
        <taxon>Eukaryota</taxon>
        <taxon>Fungi</taxon>
        <taxon>Fungi incertae sedis</taxon>
        <taxon>Mucoromycota</taxon>
        <taxon>Glomeromycotina</taxon>
        <taxon>Glomeromycetes</taxon>
        <taxon>Glomerales</taxon>
        <taxon>Glomeraceae</taxon>
        <taxon>Funneliformis</taxon>
    </lineage>
</organism>
<comment type="caution">
    <text evidence="2">The sequence shown here is derived from an EMBL/GenBank/DDBJ whole genome shotgun (WGS) entry which is preliminary data.</text>
</comment>